<keyword evidence="2" id="KW-1185">Reference proteome</keyword>
<protein>
    <submittedName>
        <fullName evidence="1">Uncharacterized protein</fullName>
    </submittedName>
</protein>
<dbReference type="Proteomes" id="UP000198866">
    <property type="component" value="Unassembled WGS sequence"/>
</dbReference>
<reference evidence="2" key="1">
    <citation type="submission" date="2016-10" db="EMBL/GenBank/DDBJ databases">
        <authorList>
            <person name="Varghese N."/>
            <person name="Submissions S."/>
        </authorList>
    </citation>
    <scope>NUCLEOTIDE SEQUENCE [LARGE SCALE GENOMIC DNA]</scope>
    <source>
        <strain evidence="2">LMG 26031</strain>
    </source>
</reference>
<dbReference type="STRING" id="667676.SAMN05192539_102029"/>
<organism evidence="1 2">
    <name type="scientific">Paraburkholderia diazotrophica</name>
    <dbReference type="NCBI Taxonomy" id="667676"/>
    <lineage>
        <taxon>Bacteria</taxon>
        <taxon>Pseudomonadati</taxon>
        <taxon>Pseudomonadota</taxon>
        <taxon>Betaproteobacteria</taxon>
        <taxon>Burkholderiales</taxon>
        <taxon>Burkholderiaceae</taxon>
        <taxon>Paraburkholderia</taxon>
    </lineage>
</organism>
<accession>A0A1H7C3L3</accession>
<dbReference type="AlphaFoldDB" id="A0A1H7C3L3"/>
<evidence type="ECO:0000313" key="1">
    <source>
        <dbReference type="EMBL" id="SEJ84026.1"/>
    </source>
</evidence>
<evidence type="ECO:0000313" key="2">
    <source>
        <dbReference type="Proteomes" id="UP000198866"/>
    </source>
</evidence>
<sequence length="61" mass="7075">MQRHVSLPSFLRDEDFECGDEYGADYGYFSYMFKNLCVSDTPEGAIGWAAEWLRGWIDDNV</sequence>
<proteinExistence type="predicted"/>
<name>A0A1H7C3L3_9BURK</name>
<gene>
    <name evidence="1" type="ORF">SAMN05192539_102029</name>
</gene>
<dbReference type="EMBL" id="FNYE01000020">
    <property type="protein sequence ID" value="SEJ84026.1"/>
    <property type="molecule type" value="Genomic_DNA"/>
</dbReference>